<evidence type="ECO:0000313" key="3">
    <source>
        <dbReference type="EMBL" id="SDJ24167.1"/>
    </source>
</evidence>
<keyword evidence="1" id="KW-0732">Signal</keyword>
<dbReference type="STRING" id="86666.SAMN04490247_1252"/>
<dbReference type="Proteomes" id="UP000199225">
    <property type="component" value="Unassembled WGS sequence"/>
</dbReference>
<name>A0A1G8S4L7_9BACI</name>
<evidence type="ECO:0000256" key="1">
    <source>
        <dbReference type="ARBA" id="ARBA00022729"/>
    </source>
</evidence>
<protein>
    <submittedName>
        <fullName evidence="3">S-layer homology domain-containing protein</fullName>
    </submittedName>
</protein>
<dbReference type="PANTHER" id="PTHR40446:SF2">
    <property type="entry name" value="N-ACETYLGLUCOSAMINE-1-PHOSPHODIESTER ALPHA-N-ACETYLGLUCOSAMINIDASE"/>
    <property type="match status" value="1"/>
</dbReference>
<accession>A0A1G8S4L7</accession>
<dbReference type="Pfam" id="PF09992">
    <property type="entry name" value="NAGPA"/>
    <property type="match status" value="1"/>
</dbReference>
<dbReference type="InterPro" id="IPR001119">
    <property type="entry name" value="SLH_dom"/>
</dbReference>
<dbReference type="AlphaFoldDB" id="A0A1G8S4L7"/>
<dbReference type="Gene3D" id="2.60.120.430">
    <property type="entry name" value="Galactose-binding lectin"/>
    <property type="match status" value="1"/>
</dbReference>
<reference evidence="4" key="1">
    <citation type="submission" date="2016-10" db="EMBL/GenBank/DDBJ databases">
        <authorList>
            <person name="Varghese N."/>
            <person name="Submissions S."/>
        </authorList>
    </citation>
    <scope>NUCLEOTIDE SEQUENCE [LARGE SCALE GENOMIC DNA]</scope>
    <source>
        <strain evidence="4">DSM 4771</strain>
    </source>
</reference>
<feature type="domain" description="SLH" evidence="2">
    <location>
        <begin position="785"/>
        <end position="840"/>
    </location>
</feature>
<dbReference type="EMBL" id="FNEV01000003">
    <property type="protein sequence ID" value="SDJ24167.1"/>
    <property type="molecule type" value="Genomic_DNA"/>
</dbReference>
<proteinExistence type="predicted"/>
<dbReference type="OrthoDB" id="9809781at2"/>
<dbReference type="Pfam" id="PF00395">
    <property type="entry name" value="SLH"/>
    <property type="match status" value="3"/>
</dbReference>
<dbReference type="Gene3D" id="2.60.40.1080">
    <property type="match status" value="1"/>
</dbReference>
<dbReference type="InterPro" id="IPR018711">
    <property type="entry name" value="NAGPA"/>
</dbReference>
<evidence type="ECO:0000259" key="2">
    <source>
        <dbReference type="PROSITE" id="PS51272"/>
    </source>
</evidence>
<dbReference type="PANTHER" id="PTHR40446">
    <property type="entry name" value="N-ACETYLGLUCOSAMINE-1-PHOSPHODIESTER ALPHA-N-ACETYLGLUCOSAMINIDASE"/>
    <property type="match status" value="1"/>
</dbReference>
<keyword evidence="4" id="KW-1185">Reference proteome</keyword>
<dbReference type="PROSITE" id="PS51272">
    <property type="entry name" value="SLH"/>
    <property type="match status" value="3"/>
</dbReference>
<feature type="domain" description="SLH" evidence="2">
    <location>
        <begin position="720"/>
        <end position="783"/>
    </location>
</feature>
<sequence length="895" mass="97556">MRERQQRRVMLRWMLLVVLAILPLAGTGVAEASTVSISDGVTFTKDRYSGDAVQISTMDITDPFTEVHVGIPNPLDRLQRTSDHANSYIQPQRQVVSAMNGSFFNTDLLPMYLISYKNRLVNAGIVASGRDQYVNEPIAFGIDRNGEGMIDHYDLDLSFDFNEETYTITSTNKQRSDNSLIMFTPSNPSSTTETNPYGKEVVFEVTEGEEMDLEFGSTIEAEVVGFRDYGTTQSATIPENGFVLSAHGQGLVGLRPLAMGDEIELSVDIDEKWEESSFMLAGGPQLVKDGRVDLSIDPGSSRAREVAPRSAVAVDEDGGEVYFVTVDGRQSHSNGMNLSQFADYIANELGAEAALNMDGGGSTTMAIRQLGKENVVVSNSPSDGQERYVSTILMGVSTAPEGDAENLVITPSHTKKMLKGSSLSFTPHYVMDEYGNPLDFNISELDYDVSGIEGNFNGNTFTAQTTGQGSITATYREAVREFGVEVVDELQSLTVAPSALNVAPGQTEMLQVSATAKDGSEVVTGASSIEWTTKGDIGSIQNGTFEAVNYPAEGEIVASYGNITKRIPVKVGGEASNLHNMETLKFIEGDADSTLSLSEKEFSYEGNYSVKWSYDTADGTAAISFADNYRLSGPVKKLGLRVFGNAQGETLSAVFEDTDGETAEITLTENVNWNGWKYVEATLPESMDLPISIDSLNLSGSQEGHVYLDDVKAIYDMDYKEASYKDTGLSFWAETEVSTLVNQGVISGYPDGTFKPNRPLDRLQAAILLTRALDLDTEDVASPGFSDVPESYRFYDYIAAAYEAGIIQGKQGGEIYDRTGLLTRAEMAVIMQRAFNLESDGESYFSDNNSNSFAYDAIRALAANNITQGFNDGTYRPSEPLTRTEFSVFLYRALQ</sequence>
<evidence type="ECO:0000313" key="4">
    <source>
        <dbReference type="Proteomes" id="UP000199225"/>
    </source>
</evidence>
<dbReference type="RefSeq" id="WP_093193009.1">
    <property type="nucleotide sequence ID" value="NZ_FNEV01000003.1"/>
</dbReference>
<feature type="domain" description="SLH" evidence="2">
    <location>
        <begin position="841"/>
        <end position="895"/>
    </location>
</feature>
<gene>
    <name evidence="3" type="ORF">SAMN04490247_1252</name>
</gene>
<organism evidence="3 4">
    <name type="scientific">Salimicrobium halophilum</name>
    <dbReference type="NCBI Taxonomy" id="86666"/>
    <lineage>
        <taxon>Bacteria</taxon>
        <taxon>Bacillati</taxon>
        <taxon>Bacillota</taxon>
        <taxon>Bacilli</taxon>
        <taxon>Bacillales</taxon>
        <taxon>Bacillaceae</taxon>
        <taxon>Salimicrobium</taxon>
    </lineage>
</organism>